<dbReference type="Proteomes" id="UP000019063">
    <property type="component" value="Unassembled WGS sequence"/>
</dbReference>
<evidence type="ECO:0000259" key="5">
    <source>
        <dbReference type="PROSITE" id="PS50977"/>
    </source>
</evidence>
<dbReference type="FunFam" id="1.10.10.60:FF:000141">
    <property type="entry name" value="TetR family transcriptional regulator"/>
    <property type="match status" value="1"/>
</dbReference>
<dbReference type="Gene3D" id="1.10.10.60">
    <property type="entry name" value="Homeodomain-like"/>
    <property type="match status" value="1"/>
</dbReference>
<evidence type="ECO:0000256" key="1">
    <source>
        <dbReference type="ARBA" id="ARBA00023015"/>
    </source>
</evidence>
<dbReference type="PROSITE" id="PS50977">
    <property type="entry name" value="HTH_TETR_2"/>
    <property type="match status" value="1"/>
</dbReference>
<dbReference type="Gene3D" id="1.10.357.10">
    <property type="entry name" value="Tetracycline Repressor, domain 2"/>
    <property type="match status" value="1"/>
</dbReference>
<dbReference type="EMBL" id="AQQW01000005">
    <property type="protein sequence ID" value="ETW13003.1"/>
    <property type="molecule type" value="Genomic_DNA"/>
</dbReference>
<dbReference type="RefSeq" id="WP_043844465.1">
    <property type="nucleotide sequence ID" value="NZ_AQQW01000005.1"/>
</dbReference>
<accession>W4HKS0</accession>
<name>W4HKS0_9RHOB</name>
<dbReference type="InterPro" id="IPR050109">
    <property type="entry name" value="HTH-type_TetR-like_transc_reg"/>
</dbReference>
<dbReference type="OrthoDB" id="9816431at2"/>
<keyword evidence="1" id="KW-0805">Transcription regulation</keyword>
<dbReference type="eggNOG" id="COG1309">
    <property type="taxonomic scope" value="Bacteria"/>
</dbReference>
<comment type="caution">
    <text evidence="6">The sequence shown here is derived from an EMBL/GenBank/DDBJ whole genome shotgun (WGS) entry which is preliminary data.</text>
</comment>
<evidence type="ECO:0000256" key="2">
    <source>
        <dbReference type="ARBA" id="ARBA00023125"/>
    </source>
</evidence>
<evidence type="ECO:0000256" key="4">
    <source>
        <dbReference type="PROSITE-ProRule" id="PRU00335"/>
    </source>
</evidence>
<dbReference type="Pfam" id="PF14246">
    <property type="entry name" value="TetR_C_7"/>
    <property type="match status" value="1"/>
</dbReference>
<dbReference type="GO" id="GO:0003700">
    <property type="term" value="F:DNA-binding transcription factor activity"/>
    <property type="evidence" value="ECO:0007669"/>
    <property type="project" value="TreeGrafter"/>
</dbReference>
<dbReference type="PANTHER" id="PTHR30055">
    <property type="entry name" value="HTH-TYPE TRANSCRIPTIONAL REGULATOR RUTR"/>
    <property type="match status" value="1"/>
</dbReference>
<dbReference type="InterPro" id="IPR039536">
    <property type="entry name" value="TetR_C_Proteobacteria"/>
</dbReference>
<dbReference type="InterPro" id="IPR036271">
    <property type="entry name" value="Tet_transcr_reg_TetR-rel_C_sf"/>
</dbReference>
<dbReference type="InterPro" id="IPR023772">
    <property type="entry name" value="DNA-bd_HTH_TetR-type_CS"/>
</dbReference>
<feature type="domain" description="HTH tetR-type" evidence="5">
    <location>
        <begin position="11"/>
        <end position="71"/>
    </location>
</feature>
<gene>
    <name evidence="6" type="ORF">ATO8_10678</name>
</gene>
<dbReference type="AlphaFoldDB" id="W4HKS0"/>
<keyword evidence="2 4" id="KW-0238">DNA-binding</keyword>
<dbReference type="InterPro" id="IPR009057">
    <property type="entry name" value="Homeodomain-like_sf"/>
</dbReference>
<sequence length="207" mass="23157">MTAEAARVRRGRKYEQVLDGARDIFLRDGFDGASVDEIARAANVSKATLYSYFPDKRLLFTEVAARQCRHHADIAIARIDGTRPPQEVLPIAGRSFLDIVLSDFGISNYRMSVAEAERFPDLARQFYESGPMIMHDAMVGYLTKARDRGELIIDDIDLAADQFAELCKADLCYKRVFGILSEVTEEQIARVLDGAVATFLARYAPRG</sequence>
<dbReference type="PROSITE" id="PS01081">
    <property type="entry name" value="HTH_TETR_1"/>
    <property type="match status" value="1"/>
</dbReference>
<dbReference type="SUPFAM" id="SSF48498">
    <property type="entry name" value="Tetracyclin repressor-like, C-terminal domain"/>
    <property type="match status" value="1"/>
</dbReference>
<dbReference type="Pfam" id="PF00440">
    <property type="entry name" value="TetR_N"/>
    <property type="match status" value="1"/>
</dbReference>
<keyword evidence="3" id="KW-0804">Transcription</keyword>
<dbReference type="PATRIC" id="fig|1317118.6.peg.2201"/>
<protein>
    <submittedName>
        <fullName evidence="6">TetR family transcriptional regulator</fullName>
    </submittedName>
</protein>
<dbReference type="PRINTS" id="PR00455">
    <property type="entry name" value="HTHTETR"/>
</dbReference>
<dbReference type="PANTHER" id="PTHR30055:SF146">
    <property type="entry name" value="HTH-TYPE TRANSCRIPTIONAL DUAL REGULATOR CECR"/>
    <property type="match status" value="1"/>
</dbReference>
<evidence type="ECO:0000313" key="7">
    <source>
        <dbReference type="Proteomes" id="UP000019063"/>
    </source>
</evidence>
<evidence type="ECO:0000313" key="6">
    <source>
        <dbReference type="EMBL" id="ETW13003.1"/>
    </source>
</evidence>
<dbReference type="SUPFAM" id="SSF46689">
    <property type="entry name" value="Homeodomain-like"/>
    <property type="match status" value="1"/>
</dbReference>
<feature type="DNA-binding region" description="H-T-H motif" evidence="4">
    <location>
        <begin position="34"/>
        <end position="53"/>
    </location>
</feature>
<organism evidence="6 7">
    <name type="scientific">Roseivivax marinus</name>
    <dbReference type="NCBI Taxonomy" id="1379903"/>
    <lineage>
        <taxon>Bacteria</taxon>
        <taxon>Pseudomonadati</taxon>
        <taxon>Pseudomonadota</taxon>
        <taxon>Alphaproteobacteria</taxon>
        <taxon>Rhodobacterales</taxon>
        <taxon>Roseobacteraceae</taxon>
        <taxon>Roseivivax</taxon>
    </lineage>
</organism>
<dbReference type="InterPro" id="IPR001647">
    <property type="entry name" value="HTH_TetR"/>
</dbReference>
<proteinExistence type="predicted"/>
<dbReference type="GO" id="GO:0000976">
    <property type="term" value="F:transcription cis-regulatory region binding"/>
    <property type="evidence" value="ECO:0007669"/>
    <property type="project" value="TreeGrafter"/>
</dbReference>
<dbReference type="STRING" id="1379903.ATO8_10678"/>
<keyword evidence="7" id="KW-1185">Reference proteome</keyword>
<reference evidence="6 7" key="1">
    <citation type="journal article" date="2014" name="Antonie Van Leeuwenhoek">
        <title>Roseivivax atlanticus sp. nov., isolated from surface seawater of the Atlantic Ocean.</title>
        <authorList>
            <person name="Li G."/>
            <person name="Lai Q."/>
            <person name="Liu X."/>
            <person name="Sun F."/>
            <person name="Shao Z."/>
        </authorList>
    </citation>
    <scope>NUCLEOTIDE SEQUENCE [LARGE SCALE GENOMIC DNA]</scope>
    <source>
        <strain evidence="6 7">22II-s10s</strain>
    </source>
</reference>
<evidence type="ECO:0000256" key="3">
    <source>
        <dbReference type="ARBA" id="ARBA00023163"/>
    </source>
</evidence>